<evidence type="ECO:0000259" key="2">
    <source>
        <dbReference type="Pfam" id="PF00437"/>
    </source>
</evidence>
<dbReference type="SUPFAM" id="SSF52540">
    <property type="entry name" value="P-loop containing nucleoside triphosphate hydrolases"/>
    <property type="match status" value="1"/>
</dbReference>
<proteinExistence type="inferred from homology"/>
<feature type="domain" description="Bacterial type II secretion system protein E" evidence="2">
    <location>
        <begin position="97"/>
        <end position="353"/>
    </location>
</feature>
<dbReference type="Gene3D" id="3.40.50.300">
    <property type="entry name" value="P-loop containing nucleotide triphosphate hydrolases"/>
    <property type="match status" value="1"/>
</dbReference>
<dbReference type="Proteomes" id="UP001592581">
    <property type="component" value="Unassembled WGS sequence"/>
</dbReference>
<dbReference type="Pfam" id="PF00437">
    <property type="entry name" value="T2SSE"/>
    <property type="match status" value="1"/>
</dbReference>
<evidence type="ECO:0000313" key="3">
    <source>
        <dbReference type="EMBL" id="MFC1437995.1"/>
    </source>
</evidence>
<keyword evidence="4" id="KW-1185">Reference proteome</keyword>
<dbReference type="PANTHER" id="PTHR30486:SF6">
    <property type="entry name" value="TYPE IV PILUS RETRACTATION ATPASE PILT"/>
    <property type="match status" value="1"/>
</dbReference>
<name>A0ABV6XI92_9ACTN</name>
<protein>
    <submittedName>
        <fullName evidence="3">ATPase, T2SS/T4P/T4SS family</fullName>
    </submittedName>
</protein>
<gene>
    <name evidence="3" type="ORF">ABUW04_06960</name>
</gene>
<dbReference type="InterPro" id="IPR050921">
    <property type="entry name" value="T4SS_GSP_E_ATPase"/>
</dbReference>
<organism evidence="3 4">
    <name type="scientific">Streptacidiphilus jeojiensis</name>
    <dbReference type="NCBI Taxonomy" id="3229225"/>
    <lineage>
        <taxon>Bacteria</taxon>
        <taxon>Bacillati</taxon>
        <taxon>Actinomycetota</taxon>
        <taxon>Actinomycetes</taxon>
        <taxon>Kitasatosporales</taxon>
        <taxon>Streptomycetaceae</taxon>
        <taxon>Streptacidiphilus</taxon>
    </lineage>
</organism>
<dbReference type="PANTHER" id="PTHR30486">
    <property type="entry name" value="TWITCHING MOTILITY PROTEIN PILT"/>
    <property type="match status" value="1"/>
</dbReference>
<dbReference type="EMBL" id="JBEUKS010000002">
    <property type="protein sequence ID" value="MFC1437995.1"/>
    <property type="molecule type" value="Genomic_DNA"/>
</dbReference>
<dbReference type="Gene3D" id="3.30.450.380">
    <property type="match status" value="1"/>
</dbReference>
<comment type="caution">
    <text evidence="3">The sequence shown here is derived from an EMBL/GenBank/DDBJ whole genome shotgun (WGS) entry which is preliminary data.</text>
</comment>
<accession>A0ABV6XI92</accession>
<reference evidence="3 4" key="1">
    <citation type="submission" date="2024-06" db="EMBL/GenBank/DDBJ databases">
        <authorList>
            <person name="Lee S.D."/>
        </authorList>
    </citation>
    <scope>NUCLEOTIDE SEQUENCE [LARGE SCALE GENOMIC DNA]</scope>
    <source>
        <strain evidence="3 4">N1-10</strain>
    </source>
</reference>
<evidence type="ECO:0000313" key="4">
    <source>
        <dbReference type="Proteomes" id="UP001592581"/>
    </source>
</evidence>
<dbReference type="RefSeq" id="WP_380563588.1">
    <property type="nucleotide sequence ID" value="NZ_JBEUKS010000002.1"/>
</dbReference>
<dbReference type="InterPro" id="IPR001482">
    <property type="entry name" value="T2SS/T4SS_dom"/>
</dbReference>
<dbReference type="InterPro" id="IPR027417">
    <property type="entry name" value="P-loop_NTPase"/>
</dbReference>
<evidence type="ECO:0000256" key="1">
    <source>
        <dbReference type="ARBA" id="ARBA00006611"/>
    </source>
</evidence>
<sequence length="436" mass="47792">MIGQRTGSEPGQVEAVLAELWRGKVAEKLVALDAQNSGSAGGKPWSFEQRREAGARLLEDEARFYNTGRLRAGEPALETQALGRVRKTVLDALFGMGPLQDLLEDPGIEDIHVNGFDKVVLRYADGHCEHGPPIASSERELVEMVRQLASRSGAEERRFDRAVPMLDLQLPDGSRMCAVMEVTRAVSLTIRKHRMMNATLDELREGGMFDAEMQEFLRCCVLARRNVLIAGGPANGKTTLLRAMGKVIPPWEKLVTVEDVRELNLDSDGIHHNVVAMQTRPANIENAGAIDQSDLLRLALRMSPDRVIVGEIRGPEVVQMFAAMSQGNDGSLCSIHASDSHIAFARLASYAALPPAGLSMQATSLMTACSVHFVVQLGHDTSHRRCVTSVREIVGHDGHQVVSNEVFRPGPDRRAVRGAPLRPQTHLDFDEVTTRP</sequence>
<dbReference type="CDD" id="cd01130">
    <property type="entry name" value="VirB11-like_ATPase"/>
    <property type="match status" value="1"/>
</dbReference>
<comment type="similarity">
    <text evidence="1">Belongs to the GSP E family.</text>
</comment>